<dbReference type="AlphaFoldDB" id="A0A0G0GGX4"/>
<evidence type="ECO:0000313" key="1">
    <source>
        <dbReference type="EMBL" id="KKQ25330.1"/>
    </source>
</evidence>
<dbReference type="Proteomes" id="UP000034917">
    <property type="component" value="Unassembled WGS sequence"/>
</dbReference>
<reference evidence="1 2" key="1">
    <citation type="journal article" date="2015" name="Nature">
        <title>rRNA introns, odd ribosomes, and small enigmatic genomes across a large radiation of phyla.</title>
        <authorList>
            <person name="Brown C.T."/>
            <person name="Hug L.A."/>
            <person name="Thomas B.C."/>
            <person name="Sharon I."/>
            <person name="Castelle C.J."/>
            <person name="Singh A."/>
            <person name="Wilkins M.J."/>
            <person name="Williams K.H."/>
            <person name="Banfield J.F."/>
        </authorList>
    </citation>
    <scope>NUCLEOTIDE SEQUENCE [LARGE SCALE GENOMIC DNA]</scope>
</reference>
<protein>
    <recommendedName>
        <fullName evidence="3">Nucleotidyl transferase AbiEii toxin, Type IV TA system</fullName>
    </recommendedName>
</protein>
<comment type="caution">
    <text evidence="1">The sequence shown here is derived from an EMBL/GenBank/DDBJ whole genome shotgun (WGS) entry which is preliminary data.</text>
</comment>
<dbReference type="Pfam" id="PF08843">
    <property type="entry name" value="AbiEii"/>
    <property type="match status" value="1"/>
</dbReference>
<sequence length="156" mass="18015">MFTRTLSQSAQNALALLGRNKILPENTYLAGGSSLALQFGHRISVDFDFFTPTRFDGEELRQKLNNIGKFVFQEADEKDTLLGVFNQVKFSIFRYRYPLVFTPLNFLDISLAAPEDIAAMKLAAIMDRGTKKDFIDWEKVKEFFRRETVRLAEKYI</sequence>
<accession>A0A0G0GGX4</accession>
<proteinExistence type="predicted"/>
<dbReference type="PATRIC" id="fig|1618486.3.peg.734"/>
<name>A0A0G0GGX4_9BACT</name>
<dbReference type="EMBL" id="LBSV01000009">
    <property type="protein sequence ID" value="KKQ25330.1"/>
    <property type="molecule type" value="Genomic_DNA"/>
</dbReference>
<gene>
    <name evidence="1" type="ORF">US40_C0009G0036</name>
</gene>
<evidence type="ECO:0000313" key="2">
    <source>
        <dbReference type="Proteomes" id="UP000034917"/>
    </source>
</evidence>
<dbReference type="InterPro" id="IPR014942">
    <property type="entry name" value="AbiEii"/>
</dbReference>
<organism evidence="1 2">
    <name type="scientific">Candidatus Roizmanbacteria bacterium GW2011_GWC2_37_13</name>
    <dbReference type="NCBI Taxonomy" id="1618486"/>
    <lineage>
        <taxon>Bacteria</taxon>
        <taxon>Candidatus Roizmaniibacteriota</taxon>
    </lineage>
</organism>
<evidence type="ECO:0008006" key="3">
    <source>
        <dbReference type="Google" id="ProtNLM"/>
    </source>
</evidence>